<evidence type="ECO:0000259" key="2">
    <source>
        <dbReference type="SMART" id="SM00278"/>
    </source>
</evidence>
<name>A0A2H0LLL5_9BACT</name>
<dbReference type="GO" id="GO:0006281">
    <property type="term" value="P:DNA repair"/>
    <property type="evidence" value="ECO:0007669"/>
    <property type="project" value="InterPro"/>
</dbReference>
<comment type="caution">
    <text evidence="3">The sequence shown here is derived from an EMBL/GenBank/DDBJ whole genome shotgun (WGS) entry which is preliminary data.</text>
</comment>
<dbReference type="InterPro" id="IPR004509">
    <property type="entry name" value="Competence_ComEA_HhH"/>
</dbReference>
<feature type="domain" description="Helix-hairpin-helix DNA-binding motif class 1" evidence="2">
    <location>
        <begin position="52"/>
        <end position="71"/>
    </location>
</feature>
<dbReference type="AlphaFoldDB" id="A0A2H0LLL5"/>
<dbReference type="Pfam" id="PF12836">
    <property type="entry name" value="HHH_3"/>
    <property type="match status" value="1"/>
</dbReference>
<sequence>MKKINKISWLLPVMLLGLICVHPAAGHAKKAEAAVSGPSEIAQININQANLEQLESVRGIGPALAERIVAYRDENGKFATVDDLVNVRGIGQSKLDRVKDQLTVS</sequence>
<evidence type="ECO:0000256" key="1">
    <source>
        <dbReference type="SAM" id="SignalP"/>
    </source>
</evidence>
<dbReference type="InterPro" id="IPR051675">
    <property type="entry name" value="Endo/Exo/Phosphatase_dom_1"/>
</dbReference>
<feature type="signal peptide" evidence="1">
    <location>
        <begin position="1"/>
        <end position="24"/>
    </location>
</feature>
<feature type="chain" id="PRO_5013580925" description="Helix-hairpin-helix DNA-binding motif class 1 domain-containing protein" evidence="1">
    <location>
        <begin position="25"/>
        <end position="105"/>
    </location>
</feature>
<evidence type="ECO:0000313" key="3">
    <source>
        <dbReference type="EMBL" id="PIQ85289.1"/>
    </source>
</evidence>
<dbReference type="GO" id="GO:0003677">
    <property type="term" value="F:DNA binding"/>
    <property type="evidence" value="ECO:0007669"/>
    <property type="project" value="InterPro"/>
</dbReference>
<dbReference type="InterPro" id="IPR003583">
    <property type="entry name" value="Hlx-hairpin-Hlx_DNA-bd_motif"/>
</dbReference>
<dbReference type="PANTHER" id="PTHR21180:SF32">
    <property type="entry name" value="ENDONUCLEASE_EXONUCLEASE_PHOSPHATASE FAMILY DOMAIN-CONTAINING PROTEIN 1"/>
    <property type="match status" value="1"/>
</dbReference>
<proteinExistence type="predicted"/>
<dbReference type="NCBIfam" id="TIGR00426">
    <property type="entry name" value="competence protein ComEA helix-hairpin-helix repeat region"/>
    <property type="match status" value="1"/>
</dbReference>
<gene>
    <name evidence="3" type="ORF">COV74_09435</name>
</gene>
<dbReference type="Proteomes" id="UP000230859">
    <property type="component" value="Unassembled WGS sequence"/>
</dbReference>
<dbReference type="InterPro" id="IPR010994">
    <property type="entry name" value="RuvA_2-like"/>
</dbReference>
<dbReference type="SUPFAM" id="SSF47781">
    <property type="entry name" value="RuvA domain 2-like"/>
    <property type="match status" value="1"/>
</dbReference>
<feature type="domain" description="Helix-hairpin-helix DNA-binding motif class 1" evidence="2">
    <location>
        <begin position="82"/>
        <end position="101"/>
    </location>
</feature>
<dbReference type="Gene3D" id="1.10.150.320">
    <property type="entry name" value="Photosystem II 12 kDa extrinsic protein"/>
    <property type="match status" value="1"/>
</dbReference>
<dbReference type="EMBL" id="PCVY01000071">
    <property type="protein sequence ID" value="PIQ85289.1"/>
    <property type="molecule type" value="Genomic_DNA"/>
</dbReference>
<dbReference type="GO" id="GO:0015628">
    <property type="term" value="P:protein secretion by the type II secretion system"/>
    <property type="evidence" value="ECO:0007669"/>
    <property type="project" value="TreeGrafter"/>
</dbReference>
<dbReference type="PANTHER" id="PTHR21180">
    <property type="entry name" value="ENDONUCLEASE/EXONUCLEASE/PHOSPHATASE FAMILY DOMAIN-CONTAINING PROTEIN 1"/>
    <property type="match status" value="1"/>
</dbReference>
<reference evidence="3 4" key="1">
    <citation type="submission" date="2017-09" db="EMBL/GenBank/DDBJ databases">
        <title>Depth-based differentiation of microbial function through sediment-hosted aquifers and enrichment of novel symbionts in the deep terrestrial subsurface.</title>
        <authorList>
            <person name="Probst A.J."/>
            <person name="Ladd B."/>
            <person name="Jarett J.K."/>
            <person name="Geller-Mcgrath D.E."/>
            <person name="Sieber C.M."/>
            <person name="Emerson J.B."/>
            <person name="Anantharaman K."/>
            <person name="Thomas B.C."/>
            <person name="Malmstrom R."/>
            <person name="Stieglmeier M."/>
            <person name="Klingl A."/>
            <person name="Woyke T."/>
            <person name="Ryan C.M."/>
            <person name="Banfield J.F."/>
        </authorList>
    </citation>
    <scope>NUCLEOTIDE SEQUENCE [LARGE SCALE GENOMIC DNA]</scope>
    <source>
        <strain evidence="3">CG11_big_fil_rev_8_21_14_0_20_45_26</strain>
    </source>
</reference>
<dbReference type="SMART" id="SM00278">
    <property type="entry name" value="HhH1"/>
    <property type="match status" value="2"/>
</dbReference>
<dbReference type="GO" id="GO:0015627">
    <property type="term" value="C:type II protein secretion system complex"/>
    <property type="evidence" value="ECO:0007669"/>
    <property type="project" value="TreeGrafter"/>
</dbReference>
<keyword evidence="1" id="KW-0732">Signal</keyword>
<protein>
    <recommendedName>
        <fullName evidence="2">Helix-hairpin-helix DNA-binding motif class 1 domain-containing protein</fullName>
    </recommendedName>
</protein>
<accession>A0A2H0LLL5</accession>
<organism evidence="3 4">
    <name type="scientific">Candidatus Abzuiibacterium crystallinum</name>
    <dbReference type="NCBI Taxonomy" id="1974748"/>
    <lineage>
        <taxon>Bacteria</taxon>
        <taxon>Pseudomonadati</taxon>
        <taxon>Candidatus Omnitrophota</taxon>
        <taxon>Candidatus Abzuiibacterium</taxon>
    </lineage>
</organism>
<evidence type="ECO:0000313" key="4">
    <source>
        <dbReference type="Proteomes" id="UP000230859"/>
    </source>
</evidence>